<keyword evidence="10" id="KW-0143">Chaperone</keyword>
<evidence type="ECO:0000256" key="8">
    <source>
        <dbReference type="ARBA" id="ARBA00023136"/>
    </source>
</evidence>
<dbReference type="InterPro" id="IPR004565">
    <property type="entry name" value="OM_lipoprot_LolB"/>
</dbReference>
<evidence type="ECO:0000256" key="3">
    <source>
        <dbReference type="ARBA" id="ARBA00011245"/>
    </source>
</evidence>
<sequence>MTGRISVRVGDKSDIAKLRWAHRPASDAWTIASPIGNEIASIRSDASGAVLRRAGADDERAATFAALTDRLLGAALEPRDLASWLHGAKPDAAADWKVTVDETQQAGTVQLARRITATRADTVVKLVVDSYRPLEE</sequence>
<keyword evidence="8" id="KW-0472">Membrane</keyword>
<dbReference type="Pfam" id="PF03550">
    <property type="entry name" value="LolB"/>
    <property type="match status" value="1"/>
</dbReference>
<dbReference type="RefSeq" id="WP_171089028.1">
    <property type="nucleotide sequence ID" value="NZ_CP053069.1"/>
</dbReference>
<dbReference type="EMBL" id="CP053069">
    <property type="protein sequence ID" value="QJR09335.1"/>
    <property type="molecule type" value="Genomic_DNA"/>
</dbReference>
<keyword evidence="7" id="KW-0653">Protein transport</keyword>
<evidence type="ECO:0000256" key="2">
    <source>
        <dbReference type="ARBA" id="ARBA00009696"/>
    </source>
</evidence>
<proteinExistence type="inferred from homology"/>
<keyword evidence="9" id="KW-0564">Palmitate</keyword>
<evidence type="ECO:0000256" key="5">
    <source>
        <dbReference type="ARBA" id="ARBA00022448"/>
    </source>
</evidence>
<dbReference type="GO" id="GO:0015031">
    <property type="term" value="P:protein transport"/>
    <property type="evidence" value="ECO:0007669"/>
    <property type="project" value="UniProtKB-KW"/>
</dbReference>
<dbReference type="Proteomes" id="UP000501534">
    <property type="component" value="Chromosome"/>
</dbReference>
<name>A0A6M4GQM2_9PROT</name>
<evidence type="ECO:0000313" key="14">
    <source>
        <dbReference type="Proteomes" id="UP000501534"/>
    </source>
</evidence>
<evidence type="ECO:0000313" key="13">
    <source>
        <dbReference type="EMBL" id="QJR09335.1"/>
    </source>
</evidence>
<evidence type="ECO:0000256" key="7">
    <source>
        <dbReference type="ARBA" id="ARBA00022927"/>
    </source>
</evidence>
<keyword evidence="14" id="KW-1185">Reference proteome</keyword>
<comment type="similarity">
    <text evidence="2">Belongs to the LolB family.</text>
</comment>
<evidence type="ECO:0000256" key="6">
    <source>
        <dbReference type="ARBA" id="ARBA00022729"/>
    </source>
</evidence>
<evidence type="ECO:0000256" key="4">
    <source>
        <dbReference type="ARBA" id="ARBA00016202"/>
    </source>
</evidence>
<keyword evidence="5" id="KW-0813">Transport</keyword>
<evidence type="ECO:0000256" key="1">
    <source>
        <dbReference type="ARBA" id="ARBA00004459"/>
    </source>
</evidence>
<evidence type="ECO:0000256" key="12">
    <source>
        <dbReference type="ARBA" id="ARBA00023288"/>
    </source>
</evidence>
<keyword evidence="11" id="KW-0998">Cell outer membrane</keyword>
<evidence type="ECO:0000256" key="9">
    <source>
        <dbReference type="ARBA" id="ARBA00023139"/>
    </source>
</evidence>
<keyword evidence="6" id="KW-0732">Signal</keyword>
<dbReference type="AlphaFoldDB" id="A0A6M4GQM2"/>
<dbReference type="InterPro" id="IPR029046">
    <property type="entry name" value="LolA/LolB/LppX"/>
</dbReference>
<dbReference type="GO" id="GO:0009279">
    <property type="term" value="C:cell outer membrane"/>
    <property type="evidence" value="ECO:0007669"/>
    <property type="project" value="UniProtKB-SubCell"/>
</dbReference>
<dbReference type="Gene3D" id="2.50.20.10">
    <property type="entry name" value="Lipoprotein localisation LolA/LolB/LppX"/>
    <property type="match status" value="1"/>
</dbReference>
<comment type="subcellular location">
    <subcellularLocation>
        <location evidence="1">Cell outer membrane</location>
        <topology evidence="1">Lipid-anchor</topology>
    </subcellularLocation>
</comment>
<reference evidence="13 14" key="1">
    <citation type="submission" date="2020-04" db="EMBL/GenBank/DDBJ databases">
        <title>Usitatibacter rugosus gen. nov., sp. nov. and Usitatibacter palustris sp. nov., novel members of Usitatibacteraceae fam. nov. within the order Nitrosomonadales isolated from soil.</title>
        <authorList>
            <person name="Huber K.J."/>
            <person name="Neumann-Schaal M."/>
            <person name="Geppert A."/>
            <person name="Luckner M."/>
            <person name="Wanner G."/>
            <person name="Overmann J."/>
        </authorList>
    </citation>
    <scope>NUCLEOTIDE SEQUENCE [LARGE SCALE GENOMIC DNA]</scope>
    <source>
        <strain evidence="13 14">0125_3</strain>
    </source>
</reference>
<evidence type="ECO:0000256" key="11">
    <source>
        <dbReference type="ARBA" id="ARBA00023237"/>
    </source>
</evidence>
<comment type="subunit">
    <text evidence="3">Monomer.</text>
</comment>
<gene>
    <name evidence="13" type="primary">lolB</name>
    <name evidence="13" type="ORF">DSM104443_00373</name>
</gene>
<protein>
    <recommendedName>
        <fullName evidence="4">Outer-membrane lipoprotein LolB</fullName>
    </recommendedName>
</protein>
<accession>A0A6M4GQM2</accession>
<organism evidence="13 14">
    <name type="scientific">Usitatibacter rugosus</name>
    <dbReference type="NCBI Taxonomy" id="2732067"/>
    <lineage>
        <taxon>Bacteria</taxon>
        <taxon>Pseudomonadati</taxon>
        <taxon>Pseudomonadota</taxon>
        <taxon>Betaproteobacteria</taxon>
        <taxon>Nitrosomonadales</taxon>
        <taxon>Usitatibacteraceae</taxon>
        <taxon>Usitatibacter</taxon>
    </lineage>
</organism>
<evidence type="ECO:0000256" key="10">
    <source>
        <dbReference type="ARBA" id="ARBA00023186"/>
    </source>
</evidence>
<dbReference type="SUPFAM" id="SSF89392">
    <property type="entry name" value="Prokaryotic lipoproteins and lipoprotein localization factors"/>
    <property type="match status" value="1"/>
</dbReference>
<dbReference type="CDD" id="cd16326">
    <property type="entry name" value="LolB"/>
    <property type="match status" value="1"/>
</dbReference>
<keyword evidence="12 13" id="KW-0449">Lipoprotein</keyword>
<dbReference type="KEGG" id="uru:DSM104443_00373"/>